<evidence type="ECO:0000313" key="1">
    <source>
        <dbReference type="EMBL" id="CAB5358370.1"/>
    </source>
</evidence>
<comment type="caution">
    <text evidence="1">The sequence shown here is derived from an EMBL/GenBank/DDBJ whole genome shotgun (WGS) entry which is preliminary data.</text>
</comment>
<organism evidence="1 2">
    <name type="scientific">Rhizophagus irregularis</name>
    <dbReference type="NCBI Taxonomy" id="588596"/>
    <lineage>
        <taxon>Eukaryota</taxon>
        <taxon>Fungi</taxon>
        <taxon>Fungi incertae sedis</taxon>
        <taxon>Mucoromycota</taxon>
        <taxon>Glomeromycotina</taxon>
        <taxon>Glomeromycetes</taxon>
        <taxon>Glomerales</taxon>
        <taxon>Glomeraceae</taxon>
        <taxon>Rhizophagus</taxon>
    </lineage>
</organism>
<sequence>MNKLFKTIILHLSEESRDNLGIDINSITETYQRPLFNYIDYWKFLDISFIEDLIFGRRIIKNSSASVTKNEILKLFINKNRNTKFNHLFIQDKYKKYYDYQLHHISGAEHCFLNLESFYCQGDVDQNVMKTHRAPSKSLVNLIESTKGHLTVIDITYNGIDNERLIQAIYQNCPNLRYLKISLMNNTNSLISEFENLLINCKLLNELIIEIYDRYINTFSWDKLFIILAKSAPIGLFKFKFHSKRFELEDFKLFFDNWKNRNPILLTIGYNPFSINLKEYHQLIDLFEKYKVKEIIKKYFISCL</sequence>
<accession>A0A916E4I3</accession>
<dbReference type="EMBL" id="CAGKOT010000012">
    <property type="protein sequence ID" value="CAB5358370.1"/>
    <property type="molecule type" value="Genomic_DNA"/>
</dbReference>
<name>A0A916E4I3_9GLOM</name>
<dbReference type="AlphaFoldDB" id="A0A916E4I3"/>
<gene>
    <name evidence="1" type="ORF">CHRIB12_LOCUS7318</name>
</gene>
<reference evidence="1" key="1">
    <citation type="submission" date="2020-05" db="EMBL/GenBank/DDBJ databases">
        <authorList>
            <person name="Rincon C."/>
            <person name="Sanders R I."/>
            <person name="Robbins C."/>
            <person name="Chaturvedi A."/>
        </authorList>
    </citation>
    <scope>NUCLEOTIDE SEQUENCE</scope>
    <source>
        <strain evidence="1">CHB12</strain>
    </source>
</reference>
<proteinExistence type="predicted"/>
<protein>
    <submittedName>
        <fullName evidence="1">Uncharacterized protein</fullName>
    </submittedName>
</protein>
<evidence type="ECO:0000313" key="2">
    <source>
        <dbReference type="Proteomes" id="UP000684084"/>
    </source>
</evidence>
<dbReference type="Proteomes" id="UP000684084">
    <property type="component" value="Unassembled WGS sequence"/>
</dbReference>
<dbReference type="VEuPathDB" id="FungiDB:RhiirFUN_021240"/>
<dbReference type="OrthoDB" id="2343627at2759"/>